<sequence>MTTYLNVLRAGKPYIYDIETVVRPLPVHQNWHLLREAPHHRLHHPPLNILPWWLHRLIWWSPFYLFRPRIWILAAQWFLPRSRSHALGPPQWEYCSKGEDVRSLREPSKTGPKQPPKLKAPTSRARYYRLSNHRKFLAYASLLRHRAESKEEAGVLKGICADILSPSCVSKSFPDDSSGKRLAMKRLRRGLGQSENRAFV</sequence>
<accession>A0AA39JV16</accession>
<gene>
    <name evidence="2" type="ORF">EV421DRAFT_2016628</name>
</gene>
<comment type="caution">
    <text evidence="2">The sequence shown here is derived from an EMBL/GenBank/DDBJ whole genome shotgun (WGS) entry which is preliminary data.</text>
</comment>
<protein>
    <submittedName>
        <fullName evidence="2">Uncharacterized protein</fullName>
    </submittedName>
</protein>
<evidence type="ECO:0000256" key="1">
    <source>
        <dbReference type="SAM" id="MobiDB-lite"/>
    </source>
</evidence>
<proteinExistence type="predicted"/>
<name>A0AA39JV16_9AGAR</name>
<keyword evidence="3" id="KW-1185">Reference proteome</keyword>
<evidence type="ECO:0000313" key="2">
    <source>
        <dbReference type="EMBL" id="KAK0449451.1"/>
    </source>
</evidence>
<dbReference type="EMBL" id="JAUEPT010000008">
    <property type="protein sequence ID" value="KAK0449451.1"/>
    <property type="molecule type" value="Genomic_DNA"/>
</dbReference>
<feature type="region of interest" description="Disordered" evidence="1">
    <location>
        <begin position="103"/>
        <end position="122"/>
    </location>
</feature>
<organism evidence="2 3">
    <name type="scientific">Armillaria borealis</name>
    <dbReference type="NCBI Taxonomy" id="47425"/>
    <lineage>
        <taxon>Eukaryota</taxon>
        <taxon>Fungi</taxon>
        <taxon>Dikarya</taxon>
        <taxon>Basidiomycota</taxon>
        <taxon>Agaricomycotina</taxon>
        <taxon>Agaricomycetes</taxon>
        <taxon>Agaricomycetidae</taxon>
        <taxon>Agaricales</taxon>
        <taxon>Marasmiineae</taxon>
        <taxon>Physalacriaceae</taxon>
        <taxon>Armillaria</taxon>
    </lineage>
</organism>
<dbReference type="Proteomes" id="UP001175226">
    <property type="component" value="Unassembled WGS sequence"/>
</dbReference>
<dbReference type="AlphaFoldDB" id="A0AA39JV16"/>
<reference evidence="2" key="1">
    <citation type="submission" date="2023-06" db="EMBL/GenBank/DDBJ databases">
        <authorList>
            <consortium name="Lawrence Berkeley National Laboratory"/>
            <person name="Ahrendt S."/>
            <person name="Sahu N."/>
            <person name="Indic B."/>
            <person name="Wong-Bajracharya J."/>
            <person name="Merenyi Z."/>
            <person name="Ke H.-M."/>
            <person name="Monk M."/>
            <person name="Kocsube S."/>
            <person name="Drula E."/>
            <person name="Lipzen A."/>
            <person name="Balint B."/>
            <person name="Henrissat B."/>
            <person name="Andreopoulos B."/>
            <person name="Martin F.M."/>
            <person name="Harder C.B."/>
            <person name="Rigling D."/>
            <person name="Ford K.L."/>
            <person name="Foster G.D."/>
            <person name="Pangilinan J."/>
            <person name="Papanicolaou A."/>
            <person name="Barry K."/>
            <person name="LaButti K."/>
            <person name="Viragh M."/>
            <person name="Koriabine M."/>
            <person name="Yan M."/>
            <person name="Riley R."/>
            <person name="Champramary S."/>
            <person name="Plett K.L."/>
            <person name="Tsai I.J."/>
            <person name="Slot J."/>
            <person name="Sipos G."/>
            <person name="Plett J."/>
            <person name="Nagy L.G."/>
            <person name="Grigoriev I.V."/>
        </authorList>
    </citation>
    <scope>NUCLEOTIDE SEQUENCE</scope>
    <source>
        <strain evidence="2">FPL87.14</strain>
    </source>
</reference>
<evidence type="ECO:0000313" key="3">
    <source>
        <dbReference type="Proteomes" id="UP001175226"/>
    </source>
</evidence>